<reference evidence="3" key="1">
    <citation type="submission" date="2016-10" db="EMBL/GenBank/DDBJ databases">
        <authorList>
            <person name="Varghese N."/>
            <person name="Submissions S."/>
        </authorList>
    </citation>
    <scope>NUCLEOTIDE SEQUENCE [LARGE SCALE GENOMIC DNA]</scope>
    <source>
        <strain evidence="3">DSM 43163</strain>
    </source>
</reference>
<sequence length="175" mass="18964">MTDRAPGWALGPWAAPHLLFNFLEMWRGRSPGTRSWRPSVLPGPMQAARVLLYAAAALTVIAALDAWIAADGTAGLGQVIALSVLAVPCVLLARRAAHPGPWTWSAILALETFSLLWQLGRIASGDPFGLLGLTFPIALIVLVARWAVRGHLRVRPWQRRNLRPRTADCGSASSY</sequence>
<evidence type="ECO:0000313" key="2">
    <source>
        <dbReference type="EMBL" id="SEG43328.1"/>
    </source>
</evidence>
<keyword evidence="1" id="KW-0812">Transmembrane</keyword>
<dbReference type="AlphaFoldDB" id="A0A1H6A3M6"/>
<evidence type="ECO:0000256" key="1">
    <source>
        <dbReference type="SAM" id="Phobius"/>
    </source>
</evidence>
<keyword evidence="1" id="KW-0472">Membrane</keyword>
<name>A0A1H6A3M6_9ACTN</name>
<feature type="transmembrane region" description="Helical" evidence="1">
    <location>
        <begin position="128"/>
        <end position="148"/>
    </location>
</feature>
<gene>
    <name evidence="2" type="ORF">SAMN04489712_105190</name>
</gene>
<dbReference type="Proteomes" id="UP000236723">
    <property type="component" value="Unassembled WGS sequence"/>
</dbReference>
<accession>A0A1H6A3M6</accession>
<evidence type="ECO:0000313" key="3">
    <source>
        <dbReference type="Proteomes" id="UP000236723"/>
    </source>
</evidence>
<protein>
    <submittedName>
        <fullName evidence="2">Uncharacterized protein</fullName>
    </submittedName>
</protein>
<keyword evidence="1" id="KW-1133">Transmembrane helix</keyword>
<dbReference type="EMBL" id="FNVO01000005">
    <property type="protein sequence ID" value="SEG43328.1"/>
    <property type="molecule type" value="Genomic_DNA"/>
</dbReference>
<feature type="transmembrane region" description="Helical" evidence="1">
    <location>
        <begin position="102"/>
        <end position="122"/>
    </location>
</feature>
<feature type="transmembrane region" description="Helical" evidence="1">
    <location>
        <begin position="47"/>
        <end position="69"/>
    </location>
</feature>
<organism evidence="2 3">
    <name type="scientific">Thermomonospora echinospora</name>
    <dbReference type="NCBI Taxonomy" id="1992"/>
    <lineage>
        <taxon>Bacteria</taxon>
        <taxon>Bacillati</taxon>
        <taxon>Actinomycetota</taxon>
        <taxon>Actinomycetes</taxon>
        <taxon>Streptosporangiales</taxon>
        <taxon>Thermomonosporaceae</taxon>
        <taxon>Thermomonospora</taxon>
    </lineage>
</organism>
<feature type="transmembrane region" description="Helical" evidence="1">
    <location>
        <begin position="75"/>
        <end position="93"/>
    </location>
</feature>
<keyword evidence="3" id="KW-1185">Reference proteome</keyword>
<proteinExistence type="predicted"/>